<reference evidence="4" key="1">
    <citation type="journal article" date="2006" name="PLoS Biol.">
        <title>Macronuclear genome sequence of the ciliate Tetrahymena thermophila, a model eukaryote.</title>
        <authorList>
            <person name="Eisen J.A."/>
            <person name="Coyne R.S."/>
            <person name="Wu M."/>
            <person name="Wu D."/>
            <person name="Thiagarajan M."/>
            <person name="Wortman J.R."/>
            <person name="Badger J.H."/>
            <person name="Ren Q."/>
            <person name="Amedeo P."/>
            <person name="Jones K.M."/>
            <person name="Tallon L.J."/>
            <person name="Delcher A.L."/>
            <person name="Salzberg S.L."/>
            <person name="Silva J.C."/>
            <person name="Haas B.J."/>
            <person name="Majoros W.H."/>
            <person name="Farzad M."/>
            <person name="Carlton J.M."/>
            <person name="Smith R.K. Jr."/>
            <person name="Garg J."/>
            <person name="Pearlman R.E."/>
            <person name="Karrer K.M."/>
            <person name="Sun L."/>
            <person name="Manning G."/>
            <person name="Elde N.C."/>
            <person name="Turkewitz A.P."/>
            <person name="Asai D.J."/>
            <person name="Wilkes D.E."/>
            <person name="Wang Y."/>
            <person name="Cai H."/>
            <person name="Collins K."/>
            <person name="Stewart B.A."/>
            <person name="Lee S.R."/>
            <person name="Wilamowska K."/>
            <person name="Weinberg Z."/>
            <person name="Ruzzo W.L."/>
            <person name="Wloga D."/>
            <person name="Gaertig J."/>
            <person name="Frankel J."/>
            <person name="Tsao C.-C."/>
            <person name="Gorovsky M.A."/>
            <person name="Keeling P.J."/>
            <person name="Waller R.F."/>
            <person name="Patron N.J."/>
            <person name="Cherry J.M."/>
            <person name="Stover N.A."/>
            <person name="Krieger C.J."/>
            <person name="del Toro C."/>
            <person name="Ryder H.F."/>
            <person name="Williamson S.C."/>
            <person name="Barbeau R.A."/>
            <person name="Hamilton E.P."/>
            <person name="Orias E."/>
        </authorList>
    </citation>
    <scope>NUCLEOTIDE SEQUENCE [LARGE SCALE GENOMIC DNA]</scope>
    <source>
        <strain evidence="4">SB210</strain>
    </source>
</reference>
<feature type="signal peptide" evidence="2">
    <location>
        <begin position="1"/>
        <end position="19"/>
    </location>
</feature>
<feature type="compositionally biased region" description="Polar residues" evidence="1">
    <location>
        <begin position="1903"/>
        <end position="1928"/>
    </location>
</feature>
<dbReference type="Gene3D" id="2.60.40.10">
    <property type="entry name" value="Immunoglobulins"/>
    <property type="match status" value="1"/>
</dbReference>
<gene>
    <name evidence="3" type="ORF">TTHERM_00129240</name>
</gene>
<dbReference type="EMBL" id="GG662699">
    <property type="protein sequence ID" value="EAR96151.2"/>
    <property type="molecule type" value="Genomic_DNA"/>
</dbReference>
<dbReference type="InterPro" id="IPR013783">
    <property type="entry name" value="Ig-like_fold"/>
</dbReference>
<evidence type="ECO:0000313" key="3">
    <source>
        <dbReference type="EMBL" id="EAR96151.2"/>
    </source>
</evidence>
<keyword evidence="2" id="KW-0732">Signal</keyword>
<evidence type="ECO:0000256" key="1">
    <source>
        <dbReference type="SAM" id="MobiDB-lite"/>
    </source>
</evidence>
<dbReference type="SUPFAM" id="SSF82171">
    <property type="entry name" value="DPP6 N-terminal domain-like"/>
    <property type="match status" value="1"/>
</dbReference>
<dbReference type="Proteomes" id="UP000009168">
    <property type="component" value="Unassembled WGS sequence"/>
</dbReference>
<dbReference type="GO" id="GO:0016020">
    <property type="term" value="C:membrane"/>
    <property type="evidence" value="ECO:0007669"/>
    <property type="project" value="InterPro"/>
</dbReference>
<accession>I7MJB4</accession>
<dbReference type="GO" id="GO:0005509">
    <property type="term" value="F:calcium ion binding"/>
    <property type="evidence" value="ECO:0007669"/>
    <property type="project" value="InterPro"/>
</dbReference>
<evidence type="ECO:0000256" key="2">
    <source>
        <dbReference type="SAM" id="SignalP"/>
    </source>
</evidence>
<protein>
    <recommendedName>
        <fullName evidence="5">Dystroglycan-type cadherin-like domain-containing protein</fullName>
    </recommendedName>
</protein>
<evidence type="ECO:0000313" key="4">
    <source>
        <dbReference type="Proteomes" id="UP000009168"/>
    </source>
</evidence>
<keyword evidence="4" id="KW-1185">Reference proteome</keyword>
<feature type="compositionally biased region" description="Basic and acidic residues" evidence="1">
    <location>
        <begin position="1323"/>
        <end position="1334"/>
    </location>
</feature>
<dbReference type="KEGG" id="tet:TTHERM_00129240"/>
<feature type="region of interest" description="Disordered" evidence="1">
    <location>
        <begin position="1823"/>
        <end position="1855"/>
    </location>
</feature>
<organism evidence="3 4">
    <name type="scientific">Tetrahymena thermophila (strain SB210)</name>
    <dbReference type="NCBI Taxonomy" id="312017"/>
    <lineage>
        <taxon>Eukaryota</taxon>
        <taxon>Sar</taxon>
        <taxon>Alveolata</taxon>
        <taxon>Ciliophora</taxon>
        <taxon>Intramacronucleata</taxon>
        <taxon>Oligohymenophorea</taxon>
        <taxon>Hymenostomatida</taxon>
        <taxon>Tetrahymenina</taxon>
        <taxon>Tetrahymenidae</taxon>
        <taxon>Tetrahymena</taxon>
    </lineage>
</organism>
<dbReference type="InParanoid" id="I7MJB4"/>
<sequence>MKKISFILCLLSFISKALSFQLSSGDEQQVPVFQPVPTLTIDTTQLCEGGLSSAVFPFSQNKKNYVALSMSICGLYIYDITDMANPKIAFNSTLYPKGKTLGITYSNTTQYLWIAHQTGLFFGINTAIQPFNITIQGMSKGNLPVNKIIPWPVDNNVLFLMCYTMFQIFDFRNPSQGLVYLQEVNVNGLNTYQIEFIRQYTFALVTTANVGVQYFIINNGLDIDNITFTLACYLKPTFFDVSYFELIDENTIAIMMLYRGIFLFSAKAFLDGGGQVCTPTIFQPIDATPNQGLGGHMYLTHDRRYLFSQFRSVGVRLYDMKQKSFQILQNIFVDSNCNDIILNSSEDLLFYTNSLTLQIFQRTVPNFNRDVPNLLLNTYQLTYYTFFKEDPIIGNLDFECTLKENKQELFLARADYGAAVFKYSGQGILESSSFIYRQQNPYFPVSKIAFLADDNTAYLTRGGLGISIVNFADPTSPAILKEKINLHSPYVNFNYIQFFKNFQLGLVVNYINGYIISIADPMNPFIIGVIDTLKYTFGDTSFYRFALTKDENHVFMILYSFGVLTGDITNPLKPQITSQLFTDGCYDFRLTSNEKYGILAAAYQGIIIVSIQPDYSLTQVSQVKIIGSLFNIIIIQNDQYVLATTDEYPSISLVSITDILNPVVVQTIGDPSAFGYYSMCVTKDNSEVFITSNFSLLLLQIQNQIILHTQIYVLTQQQNSNQYTRNVLPKGQALQIGQHIEMHLVPIYQSQNILVRQAQYYFQNVLQSLPSWMTFQPSAQILSLSISKDSLQRNNKGEYVDTIQQVVFTTYQSILDSAFVNNYLQINTTDSFAIKKACIVVGYVDELGFVQPSYTPSQQISFGVNENVYLAKWIGPKLSLVKEFIQYILNQNIINYTTSFYITQSIQVDLQNKSQIIFSLQNDITIELQSLEILSDGSTIPTNKAKFVNKVYSSVLILISAAQDQLKLEGSLDNINSILKNGIKYSIDEKLIKPENILIQMTVSDGVNYNYVNTIPYKSMTFLSLQAPVIVSQVLNLQKDLNSKYPSGEIFIEDSFQYQISSEVFTSLDSTSLQYTAQINQGNKFVDIPKDSWVQFSPTDRVFTGTAPASQYNDHITIQVNATDGYSFSLDQFVIVPNRIPFNYAFQLAIQIFGPIFGVLGFYKYKHFIYNISFKRQYVYSKDVAYVGEIYKKQITITDDVRDQAERLWSFFHKKIGDGEILHQLSLELMRLNQVTSYDYFGPSKQKQDVEDNQESQEQSFEEEVIMKMYPFGINDEDMSIVDRKFKKIIIESSSKLNELLKSGQIQTNEKQQLNQSAIKNDTQTDKKPEKTNNDDTSSLANRADPFLQTKSNIFKKRKSAYLNITSKKAAENIKHNLGVYDKISRLQYLDNDIGKNKKNYNIKIFENGNINFVQILKFIKQQQENLHEKQRVVNKKQLQSLLNPNSILSRAICCFLIDFLIHQDKVTKNIFEFLQKKACRYYLDIDWYKAYVNINPQFEEIHSNPYPHVTINEKTYRAALVEIFRSISRHFYDPVTKNPKKIKFSESLLQEAIKARAIGFTLKSPPLLQVTQGESLHTFSHLIHSVKAFERNSDIPCCYSIHKLLDIHYIEKGLTDNEKLPSWINSIDLINGAILISGIPEKKDIGSIIVKIIDESKFIVRSFQIQVLQKQTENLTLSKPIVLSYNRNKQTSDLQPQNILSALNSQQNQQTNTSKIRQKKVSAFAPNNQSLENLSNQNFPLTDRLSCTNANNQDISIPLFSPNNQRLFEMNDQTFDLQEMKQIEISMSGFPQENEKEQEIKVKDMKQIQIQILNNNAEIAATPKNQTPQSNNHKNNQLIDNPNTLSNNQQETTQNIEKQEKVEILSDQFIPPNKIVYKQHEKPNQIDISPENFTQNEDDNQKFQSQNRNNAKPNLEKQNTGQVSQNVSLNNSLMSMFQYQ</sequence>
<dbReference type="GeneID" id="7825672"/>
<dbReference type="SUPFAM" id="SSF49313">
    <property type="entry name" value="Cadherin-like"/>
    <property type="match status" value="1"/>
</dbReference>
<feature type="region of interest" description="Disordered" evidence="1">
    <location>
        <begin position="1308"/>
        <end position="1343"/>
    </location>
</feature>
<dbReference type="InterPro" id="IPR015919">
    <property type="entry name" value="Cadherin-like_sf"/>
</dbReference>
<feature type="chain" id="PRO_5003712511" description="Dystroglycan-type cadherin-like domain-containing protein" evidence="2">
    <location>
        <begin position="20"/>
        <end position="1941"/>
    </location>
</feature>
<feature type="compositionally biased region" description="Polar residues" evidence="1">
    <location>
        <begin position="1308"/>
        <end position="1322"/>
    </location>
</feature>
<evidence type="ECO:0008006" key="5">
    <source>
        <dbReference type="Google" id="ProtNLM"/>
    </source>
</evidence>
<feature type="region of interest" description="Disordered" evidence="1">
    <location>
        <begin position="1888"/>
        <end position="1928"/>
    </location>
</feature>
<proteinExistence type="predicted"/>
<dbReference type="RefSeq" id="XP_001016396.2">
    <property type="nucleotide sequence ID" value="XM_001016396.2"/>
</dbReference>
<name>I7MJB4_TETTS</name>